<keyword evidence="2" id="KW-0489">Methyltransferase</keyword>
<evidence type="ECO:0000313" key="3">
    <source>
        <dbReference type="Proteomes" id="UP000501452"/>
    </source>
</evidence>
<dbReference type="InterPro" id="IPR041698">
    <property type="entry name" value="Methyltransf_25"/>
</dbReference>
<feature type="domain" description="Methyltransferase" evidence="1">
    <location>
        <begin position="177"/>
        <end position="274"/>
    </location>
</feature>
<dbReference type="Gene3D" id="3.40.50.150">
    <property type="entry name" value="Vaccinia Virus protein VP39"/>
    <property type="match status" value="1"/>
</dbReference>
<dbReference type="GO" id="GO:0032259">
    <property type="term" value="P:methylation"/>
    <property type="evidence" value="ECO:0007669"/>
    <property type="project" value="UniProtKB-KW"/>
</dbReference>
<accession>A0A6G8QCY6</accession>
<dbReference type="Proteomes" id="UP000501452">
    <property type="component" value="Chromosome"/>
</dbReference>
<keyword evidence="2" id="KW-0808">Transferase</keyword>
<dbReference type="CDD" id="cd02440">
    <property type="entry name" value="AdoMet_MTases"/>
    <property type="match status" value="1"/>
</dbReference>
<keyword evidence="3" id="KW-1185">Reference proteome</keyword>
<protein>
    <submittedName>
        <fullName evidence="2">Methyltransferase domain-containing protein</fullName>
    </submittedName>
</protein>
<dbReference type="PANTHER" id="PTHR45128:SF2">
    <property type="entry name" value="METHYLTRANSFERASE DOMAIN-CONTAINING PROTEIN"/>
    <property type="match status" value="1"/>
</dbReference>
<dbReference type="SUPFAM" id="SSF46785">
    <property type="entry name" value="Winged helix' DNA-binding domain"/>
    <property type="match status" value="1"/>
</dbReference>
<dbReference type="KEGG" id="rub:GBA63_17840"/>
<evidence type="ECO:0000313" key="2">
    <source>
        <dbReference type="EMBL" id="QIN84302.1"/>
    </source>
</evidence>
<dbReference type="RefSeq" id="WP_166178347.1">
    <property type="nucleotide sequence ID" value="NZ_CP045119.1"/>
</dbReference>
<gene>
    <name evidence="2" type="ORF">GBA63_17840</name>
</gene>
<sequence>MSTEVTAKREQWQRLFDHVLGNQATWIADIGLKAGLFRAIADAGERGITEGALSEKLGFDQRYVLVWCRGAYAFEFLDWDEQTGYRLAPHMETLLLDPEDPHFMGGRIQFYAALFEDYAAFPELLRAGEIWPRGDHDPFLIEALKNLTKPDCVVLTEHVLPQAPEALASLERGGTMLDVGAGGGYHLAHYAGRFPDARIVGMEIDGPSLDLARRTISEAGLGGRVEVRHGDANELAEEDAYDLVTMSISLHETGGPPEYRNVLGRVRRALKPGGTLAVSELPYPDTPDEYRRSPVYKALAGVQLHEAVVGCGMITKGQLLGLLVETGFSNVRAAEQPLPTRFVVLAER</sequence>
<dbReference type="SUPFAM" id="SSF53335">
    <property type="entry name" value="S-adenosyl-L-methionine-dependent methyltransferases"/>
    <property type="match status" value="1"/>
</dbReference>
<dbReference type="InterPro" id="IPR036390">
    <property type="entry name" value="WH_DNA-bd_sf"/>
</dbReference>
<name>A0A6G8QCY6_9ACTN</name>
<reference evidence="2 3" key="1">
    <citation type="submission" date="2019-10" db="EMBL/GenBank/DDBJ databases">
        <title>Rubrobacter sp nov SCSIO 52090 isolated from a deep-sea sediment in the South China Sea.</title>
        <authorList>
            <person name="Chen R.W."/>
        </authorList>
    </citation>
    <scope>NUCLEOTIDE SEQUENCE [LARGE SCALE GENOMIC DNA]</scope>
    <source>
        <strain evidence="2 3">SCSIO 52909</strain>
    </source>
</reference>
<dbReference type="Pfam" id="PF13649">
    <property type="entry name" value="Methyltransf_25"/>
    <property type="match status" value="1"/>
</dbReference>
<dbReference type="InterPro" id="IPR053173">
    <property type="entry name" value="SAM-binding_MTase"/>
</dbReference>
<dbReference type="InterPro" id="IPR029063">
    <property type="entry name" value="SAM-dependent_MTases_sf"/>
</dbReference>
<dbReference type="GO" id="GO:0008168">
    <property type="term" value="F:methyltransferase activity"/>
    <property type="evidence" value="ECO:0007669"/>
    <property type="project" value="UniProtKB-KW"/>
</dbReference>
<dbReference type="AlphaFoldDB" id="A0A6G8QCY6"/>
<organism evidence="2 3">
    <name type="scientific">Rubrobacter tropicus</name>
    <dbReference type="NCBI Taxonomy" id="2653851"/>
    <lineage>
        <taxon>Bacteria</taxon>
        <taxon>Bacillati</taxon>
        <taxon>Actinomycetota</taxon>
        <taxon>Rubrobacteria</taxon>
        <taxon>Rubrobacterales</taxon>
        <taxon>Rubrobacteraceae</taxon>
        <taxon>Rubrobacter</taxon>
    </lineage>
</organism>
<evidence type="ECO:0000259" key="1">
    <source>
        <dbReference type="Pfam" id="PF13649"/>
    </source>
</evidence>
<proteinExistence type="predicted"/>
<dbReference type="PANTHER" id="PTHR45128">
    <property type="entry name" value="METHYLTRANSFERASE TYPE 11"/>
    <property type="match status" value="1"/>
</dbReference>
<dbReference type="EMBL" id="CP045119">
    <property type="protein sequence ID" value="QIN84302.1"/>
    <property type="molecule type" value="Genomic_DNA"/>
</dbReference>